<dbReference type="GO" id="GO:0005125">
    <property type="term" value="F:cytokine activity"/>
    <property type="evidence" value="ECO:0007669"/>
    <property type="project" value="UniProtKB-KW"/>
</dbReference>
<evidence type="ECO:0000256" key="4">
    <source>
        <dbReference type="ARBA" id="ARBA00023136"/>
    </source>
</evidence>
<feature type="compositionally biased region" description="Polar residues" evidence="5">
    <location>
        <begin position="1"/>
        <end position="10"/>
    </location>
</feature>
<proteinExistence type="inferred from homology"/>
<sequence>MINTHQTSVFPPTVPPRLSQRTPASAAPRRGPGRAALRVLVGVVVFHLLLSLGGFYYLYTGRMVTITLSPRVSAERHPEECHPAMASMIVKPLPHRATDTTTEPQYLQWNMAHSKRCRVDYYQASWLKMKQAGYYYVYARVSFSRGGAPGQPLVSKVMLKHDETREPEDKMKAYCSLGNRSIGQCTASQGQLLHLEVGNLLSVWVENATWVDYEKHATTFGMYKL</sequence>
<evidence type="ECO:0000256" key="1">
    <source>
        <dbReference type="ARBA" id="ARBA00004370"/>
    </source>
</evidence>
<accession>A0A9Q0I6Q4</accession>
<evidence type="ECO:0000313" key="9">
    <source>
        <dbReference type="Proteomes" id="UP001148018"/>
    </source>
</evidence>
<evidence type="ECO:0000259" key="7">
    <source>
        <dbReference type="PROSITE" id="PS50049"/>
    </source>
</evidence>
<dbReference type="Gene3D" id="2.60.120.40">
    <property type="match status" value="1"/>
</dbReference>
<dbReference type="EMBL" id="JANIIK010000116">
    <property type="protein sequence ID" value="KAJ3587874.1"/>
    <property type="molecule type" value="Genomic_DNA"/>
</dbReference>
<dbReference type="Proteomes" id="UP001148018">
    <property type="component" value="Unassembled WGS sequence"/>
</dbReference>
<comment type="subcellular location">
    <subcellularLocation>
        <location evidence="1">Membrane</location>
    </subcellularLocation>
</comment>
<feature type="transmembrane region" description="Helical" evidence="6">
    <location>
        <begin position="39"/>
        <end position="59"/>
    </location>
</feature>
<keyword evidence="9" id="KW-1185">Reference proteome</keyword>
<comment type="similarity">
    <text evidence="2">Belongs to the tumor necrosis factor family.</text>
</comment>
<dbReference type="PANTHER" id="PTHR11471:SF57">
    <property type="entry name" value="CD154"/>
    <property type="match status" value="1"/>
</dbReference>
<gene>
    <name evidence="8" type="ORF">NHX12_011469</name>
</gene>
<organism evidence="8 9">
    <name type="scientific">Muraenolepis orangiensis</name>
    <name type="common">Patagonian moray cod</name>
    <dbReference type="NCBI Taxonomy" id="630683"/>
    <lineage>
        <taxon>Eukaryota</taxon>
        <taxon>Metazoa</taxon>
        <taxon>Chordata</taxon>
        <taxon>Craniata</taxon>
        <taxon>Vertebrata</taxon>
        <taxon>Euteleostomi</taxon>
        <taxon>Actinopterygii</taxon>
        <taxon>Neopterygii</taxon>
        <taxon>Teleostei</taxon>
        <taxon>Neoteleostei</taxon>
        <taxon>Acanthomorphata</taxon>
        <taxon>Zeiogadaria</taxon>
        <taxon>Gadariae</taxon>
        <taxon>Gadiformes</taxon>
        <taxon>Muraenolepidoidei</taxon>
        <taxon>Muraenolepididae</taxon>
        <taxon>Muraenolepis</taxon>
    </lineage>
</organism>
<dbReference type="SMART" id="SM00207">
    <property type="entry name" value="TNF"/>
    <property type="match status" value="1"/>
</dbReference>
<dbReference type="GO" id="GO:0005164">
    <property type="term" value="F:tumor necrosis factor receptor binding"/>
    <property type="evidence" value="ECO:0007669"/>
    <property type="project" value="InterPro"/>
</dbReference>
<reference evidence="8" key="1">
    <citation type="submission" date="2022-07" db="EMBL/GenBank/DDBJ databases">
        <title>Chromosome-level genome of Muraenolepis orangiensis.</title>
        <authorList>
            <person name="Kim J."/>
        </authorList>
    </citation>
    <scope>NUCLEOTIDE SEQUENCE</scope>
    <source>
        <strain evidence="8">KU_S4_2022</strain>
        <tissue evidence="8">Muscle</tissue>
    </source>
</reference>
<protein>
    <recommendedName>
        <fullName evidence="7">THD domain-containing protein</fullName>
    </recommendedName>
</protein>
<dbReference type="GO" id="GO:0006955">
    <property type="term" value="P:immune response"/>
    <property type="evidence" value="ECO:0007669"/>
    <property type="project" value="InterPro"/>
</dbReference>
<keyword evidence="4 6" id="KW-0472">Membrane</keyword>
<dbReference type="InterPro" id="IPR006052">
    <property type="entry name" value="TNF_dom"/>
</dbReference>
<evidence type="ECO:0000256" key="6">
    <source>
        <dbReference type="SAM" id="Phobius"/>
    </source>
</evidence>
<evidence type="ECO:0000256" key="3">
    <source>
        <dbReference type="ARBA" id="ARBA00022514"/>
    </source>
</evidence>
<evidence type="ECO:0000313" key="8">
    <source>
        <dbReference type="EMBL" id="KAJ3587874.1"/>
    </source>
</evidence>
<dbReference type="PANTHER" id="PTHR11471">
    <property type="entry name" value="TUMOR NECROSIS FACTOR FAMILY MEMBER"/>
    <property type="match status" value="1"/>
</dbReference>
<dbReference type="OrthoDB" id="8667946at2759"/>
<keyword evidence="3" id="KW-0202">Cytokine</keyword>
<dbReference type="GO" id="GO:0016020">
    <property type="term" value="C:membrane"/>
    <property type="evidence" value="ECO:0007669"/>
    <property type="project" value="UniProtKB-SubCell"/>
</dbReference>
<dbReference type="PROSITE" id="PS50049">
    <property type="entry name" value="THD_2"/>
    <property type="match status" value="1"/>
</dbReference>
<evidence type="ECO:0000256" key="2">
    <source>
        <dbReference type="ARBA" id="ARBA00008670"/>
    </source>
</evidence>
<dbReference type="SUPFAM" id="SSF49842">
    <property type="entry name" value="TNF-like"/>
    <property type="match status" value="1"/>
</dbReference>
<name>A0A9Q0I6Q4_9TELE</name>
<dbReference type="AlphaFoldDB" id="A0A9Q0I6Q4"/>
<keyword evidence="6" id="KW-0812">Transmembrane</keyword>
<keyword evidence="6" id="KW-1133">Transmembrane helix</keyword>
<feature type="compositionally biased region" description="Low complexity" evidence="5">
    <location>
        <begin position="21"/>
        <end position="30"/>
    </location>
</feature>
<feature type="domain" description="THD" evidence="7">
    <location>
        <begin position="92"/>
        <end position="225"/>
    </location>
</feature>
<dbReference type="GO" id="GO:0005615">
    <property type="term" value="C:extracellular space"/>
    <property type="evidence" value="ECO:0007669"/>
    <property type="project" value="UniProtKB-KW"/>
</dbReference>
<dbReference type="InterPro" id="IPR008983">
    <property type="entry name" value="Tumour_necrosis_fac-like_dom"/>
</dbReference>
<dbReference type="Pfam" id="PF00229">
    <property type="entry name" value="TNF"/>
    <property type="match status" value="1"/>
</dbReference>
<feature type="region of interest" description="Disordered" evidence="5">
    <location>
        <begin position="1"/>
        <end position="30"/>
    </location>
</feature>
<evidence type="ECO:0000256" key="5">
    <source>
        <dbReference type="SAM" id="MobiDB-lite"/>
    </source>
</evidence>
<comment type="caution">
    <text evidence="8">The sequence shown here is derived from an EMBL/GenBank/DDBJ whole genome shotgun (WGS) entry which is preliminary data.</text>
</comment>